<dbReference type="PANTHER" id="PTHR33209">
    <property type="entry name" value="PROTEASE 4"/>
    <property type="match status" value="1"/>
</dbReference>
<evidence type="ECO:0000313" key="7">
    <source>
        <dbReference type="Proteomes" id="UP000320948"/>
    </source>
</evidence>
<dbReference type="PANTHER" id="PTHR33209:SF1">
    <property type="entry name" value="PEPTIDASE S49 DOMAIN-CONTAINING PROTEIN"/>
    <property type="match status" value="1"/>
</dbReference>
<comment type="similarity">
    <text evidence="1">Belongs to the peptidase S49 family.</text>
</comment>
<keyword evidence="4" id="KW-0720">Serine protease</keyword>
<dbReference type="GO" id="GO:0006508">
    <property type="term" value="P:proteolysis"/>
    <property type="evidence" value="ECO:0007669"/>
    <property type="project" value="UniProtKB-KW"/>
</dbReference>
<dbReference type="AlphaFoldDB" id="A0A6N4RF18"/>
<dbReference type="InterPro" id="IPR002142">
    <property type="entry name" value="Peptidase_S49"/>
</dbReference>
<evidence type="ECO:0000256" key="4">
    <source>
        <dbReference type="ARBA" id="ARBA00022825"/>
    </source>
</evidence>
<dbReference type="EMBL" id="VAFM01000001">
    <property type="protein sequence ID" value="TKW61708.1"/>
    <property type="molecule type" value="Genomic_DNA"/>
</dbReference>
<reference evidence="6 7" key="1">
    <citation type="journal article" date="2017" name="Nat. Commun.">
        <title>In situ click chemistry generation of cyclooxygenase-2 inhibitors.</title>
        <authorList>
            <person name="Bhardwaj A."/>
            <person name="Kaur J."/>
            <person name="Wuest M."/>
            <person name="Wuest F."/>
        </authorList>
    </citation>
    <scope>NUCLEOTIDE SEQUENCE [LARGE SCALE GENOMIC DNA]</scope>
    <source>
        <strain evidence="6">S2_018_000_R2_106</strain>
    </source>
</reference>
<dbReference type="InterPro" id="IPR029045">
    <property type="entry name" value="ClpP/crotonase-like_dom_sf"/>
</dbReference>
<organism evidence="6 7">
    <name type="scientific">Blastochloris viridis</name>
    <name type="common">Rhodopseudomonas viridis</name>
    <dbReference type="NCBI Taxonomy" id="1079"/>
    <lineage>
        <taxon>Bacteria</taxon>
        <taxon>Pseudomonadati</taxon>
        <taxon>Pseudomonadota</taxon>
        <taxon>Alphaproteobacteria</taxon>
        <taxon>Hyphomicrobiales</taxon>
        <taxon>Blastochloridaceae</taxon>
        <taxon>Blastochloris</taxon>
    </lineage>
</organism>
<dbReference type="InterPro" id="IPR033855">
    <property type="entry name" value="Protein_C"/>
</dbReference>
<evidence type="ECO:0000256" key="3">
    <source>
        <dbReference type="ARBA" id="ARBA00022801"/>
    </source>
</evidence>
<accession>A0A6N4RF18</accession>
<dbReference type="CDD" id="cd07022">
    <property type="entry name" value="S49_Sppa_36K_type"/>
    <property type="match status" value="1"/>
</dbReference>
<gene>
    <name evidence="6" type="ORF">DI628_03525</name>
</gene>
<keyword evidence="3" id="KW-0378">Hydrolase</keyword>
<feature type="domain" description="Peptidase S49" evidence="5">
    <location>
        <begin position="127"/>
        <end position="265"/>
    </location>
</feature>
<dbReference type="GO" id="GO:0008236">
    <property type="term" value="F:serine-type peptidase activity"/>
    <property type="evidence" value="ECO:0007669"/>
    <property type="project" value="UniProtKB-KW"/>
</dbReference>
<dbReference type="Gene3D" id="3.90.226.10">
    <property type="entry name" value="2-enoyl-CoA Hydratase, Chain A, domain 1"/>
    <property type="match status" value="1"/>
</dbReference>
<protein>
    <submittedName>
        <fullName evidence="6">S49 family peptidase</fullName>
    </submittedName>
</protein>
<evidence type="ECO:0000259" key="5">
    <source>
        <dbReference type="Pfam" id="PF01343"/>
    </source>
</evidence>
<dbReference type="SUPFAM" id="SSF52096">
    <property type="entry name" value="ClpP/crotonase"/>
    <property type="match status" value="1"/>
</dbReference>
<keyword evidence="2" id="KW-0645">Protease</keyword>
<dbReference type="Proteomes" id="UP000320948">
    <property type="component" value="Unassembled WGS sequence"/>
</dbReference>
<sequence>MRIWNRVAGEPWAVTETALQTILDIATRENDSPEAVAARLGRELRNTHTVVERDGVAVIPVVGPLFRYANLFTQISGATSYEILAQDLNVALEDPAIKAIVLDIDSPGGEVNGVSELAGMIYQARGRKPIVAYASGDAASGAYWIASAADRIVVSETSALGSIGVVGIYRRKDTQGAHGAVEIVSSQSPNKRLDPGTEEGRTKLQTRIDAMAQVFITTVARNRNISPAAVMDNFGSGDVLIGAASVAVGMADRIGSLERLIAELANPNPPKPEGFFIHKPQENPRMNLETLTRDHPDLANQLRHEGAAAERERIKGILASDAAVGREKLAHELAFTVIDMSAQEASLLLEHAPQAEAKPSTSFERVMAGIPNPDIAPDGGEEVDDVEVTAKRLASY</sequence>
<name>A0A6N4RF18_BLAVI</name>
<evidence type="ECO:0000256" key="1">
    <source>
        <dbReference type="ARBA" id="ARBA00008683"/>
    </source>
</evidence>
<evidence type="ECO:0000256" key="2">
    <source>
        <dbReference type="ARBA" id="ARBA00022670"/>
    </source>
</evidence>
<proteinExistence type="inferred from homology"/>
<evidence type="ECO:0000313" key="6">
    <source>
        <dbReference type="EMBL" id="TKW61708.1"/>
    </source>
</evidence>
<dbReference type="Pfam" id="PF01343">
    <property type="entry name" value="Peptidase_S49"/>
    <property type="match status" value="1"/>
</dbReference>
<comment type="caution">
    <text evidence="6">The sequence shown here is derived from an EMBL/GenBank/DDBJ whole genome shotgun (WGS) entry which is preliminary data.</text>
</comment>